<dbReference type="AlphaFoldDB" id="A0A836GHA8"/>
<keyword evidence="3" id="KW-0970">Cilium biogenesis/degradation</keyword>
<reference evidence="6 7" key="1">
    <citation type="submission" date="2020-02" db="EMBL/GenBank/DDBJ databases">
        <title>Relaxed selection underlies rapid genomic changes in the transitions from sociality to social parasitism in ants.</title>
        <authorList>
            <person name="Bi X."/>
        </authorList>
    </citation>
    <scope>NUCLEOTIDE SEQUENCE [LARGE SCALE GENOMIC DNA]</scope>
    <source>
        <strain evidence="6">BGI-DK2014b</strain>
        <tissue evidence="6">Whole body</tissue>
    </source>
</reference>
<dbReference type="PROSITE" id="PS51381">
    <property type="entry name" value="C2_B9"/>
    <property type="match status" value="1"/>
</dbReference>
<feature type="non-terminal residue" evidence="6">
    <location>
        <position position="1"/>
    </location>
</feature>
<name>A0A836GHA8_9HYME</name>
<dbReference type="Proteomes" id="UP000670152">
    <property type="component" value="Unassembled WGS sequence"/>
</dbReference>
<keyword evidence="2" id="KW-0963">Cytoplasm</keyword>
<keyword evidence="5" id="KW-0966">Cell projection</keyword>
<dbReference type="Pfam" id="PF07162">
    <property type="entry name" value="B9-C2"/>
    <property type="match status" value="1"/>
</dbReference>
<organism evidence="6 7">
    <name type="scientific">Acromyrmex heyeri</name>
    <dbReference type="NCBI Taxonomy" id="230685"/>
    <lineage>
        <taxon>Eukaryota</taxon>
        <taxon>Metazoa</taxon>
        <taxon>Ecdysozoa</taxon>
        <taxon>Arthropoda</taxon>
        <taxon>Hexapoda</taxon>
        <taxon>Insecta</taxon>
        <taxon>Pterygota</taxon>
        <taxon>Neoptera</taxon>
        <taxon>Endopterygota</taxon>
        <taxon>Hymenoptera</taxon>
        <taxon>Apocrita</taxon>
        <taxon>Aculeata</taxon>
        <taxon>Formicoidea</taxon>
        <taxon>Formicidae</taxon>
        <taxon>Myrmicinae</taxon>
        <taxon>Acromyrmex</taxon>
    </lineage>
</organism>
<comment type="subcellular location">
    <subcellularLocation>
        <location evidence="1">Cytoplasm</location>
        <location evidence="1">Cytoskeleton</location>
        <location evidence="1">Cilium basal body</location>
    </subcellularLocation>
</comment>
<evidence type="ECO:0000313" key="6">
    <source>
        <dbReference type="EMBL" id="KAG5343348.1"/>
    </source>
</evidence>
<evidence type="ECO:0000256" key="4">
    <source>
        <dbReference type="ARBA" id="ARBA00023212"/>
    </source>
</evidence>
<proteinExistence type="predicted"/>
<comment type="caution">
    <text evidence="6">The sequence shown here is derived from an EMBL/GenBank/DDBJ whole genome shotgun (WGS) entry which is preliminary data.</text>
</comment>
<evidence type="ECO:0000256" key="1">
    <source>
        <dbReference type="ARBA" id="ARBA00004120"/>
    </source>
</evidence>
<dbReference type="PANTHER" id="PTHR12968:SF4">
    <property type="entry name" value="TECTONIC-LIKE COMPLEX MEMBER MKS1"/>
    <property type="match status" value="1"/>
</dbReference>
<protein>
    <submittedName>
        <fullName evidence="6">MKS1 protein</fullName>
    </submittedName>
</protein>
<evidence type="ECO:0000256" key="3">
    <source>
        <dbReference type="ARBA" id="ARBA00022794"/>
    </source>
</evidence>
<evidence type="ECO:0000313" key="7">
    <source>
        <dbReference type="Proteomes" id="UP000670152"/>
    </source>
</evidence>
<evidence type="ECO:0000256" key="2">
    <source>
        <dbReference type="ARBA" id="ARBA00022490"/>
    </source>
</evidence>
<feature type="non-terminal residue" evidence="6">
    <location>
        <position position="525"/>
    </location>
</feature>
<evidence type="ECO:0000256" key="5">
    <source>
        <dbReference type="ARBA" id="ARBA00023273"/>
    </source>
</evidence>
<keyword evidence="4" id="KW-0206">Cytoskeleton</keyword>
<accession>A0A836GHA8</accession>
<dbReference type="OrthoDB" id="10263520at2759"/>
<keyword evidence="7" id="KW-1185">Reference proteome</keyword>
<gene>
    <name evidence="6" type="primary">Mks1</name>
    <name evidence="6" type="ORF">G6Z77_0014246</name>
</gene>
<dbReference type="EMBL" id="JAANIB010001622">
    <property type="protein sequence ID" value="KAG5343348.1"/>
    <property type="molecule type" value="Genomic_DNA"/>
</dbReference>
<dbReference type="PANTHER" id="PTHR12968">
    <property type="entry name" value="B9 DOMAIN-CONTAINING"/>
    <property type="match status" value="1"/>
</dbReference>
<dbReference type="InterPro" id="IPR010796">
    <property type="entry name" value="C2_B9-type_dom"/>
</dbReference>
<dbReference type="GO" id="GO:0036038">
    <property type="term" value="C:MKS complex"/>
    <property type="evidence" value="ECO:0007669"/>
    <property type="project" value="TreeGrafter"/>
</dbReference>
<dbReference type="GO" id="GO:0060271">
    <property type="term" value="P:cilium assembly"/>
    <property type="evidence" value="ECO:0007669"/>
    <property type="project" value="TreeGrafter"/>
</dbReference>
<sequence length="525" mass="61446">MVGKKERMRIAASYRVNEPIHNLKIRVRVVQERSPLAELLAEESEGGETRDSNFLEEEDCIFSWQDKVFSLFEIDFYADEKNCLTECQREYHQRIRDEQLQGACLYSYTENDSYYPDDDLLTMPYRLDIVQMSYLSVKNQTALPALRNRKSFQERYNKNVIDDKTTDTTIQSNHYLYTERTTMYVMADLSRRDEPATIGSTDSETLLCTLTYDKMRKLLTINPDFTIDDEHKLHYNVTNDYGVRFNYWIEHVSEERTPLELQEHLEDVRREVQQQFAYKETELYKELQSPPANLSALVISLDIVSAHDFSYDGLFVTYFIDLPQHWSTNQKERLVGRTQKSRLENKTAHFSYCTDIPLYYPSNEFQSLNNNASSRSPRLLFSAASLDSWTRYRIEGYAALPIPMTPGRHKFTIPTWRAKGSIIDTLRRFFVGGSYELEDVTYCGIPINHEGKVLNKSNLKIVPSGNIKIYMNIIHQSGAHMKHFNYQRDDSDKVSTDTLMNNVENVLEQFKAAKERMIRIRTINS</sequence>